<dbReference type="EMBL" id="SJPJ01000001">
    <property type="protein sequence ID" value="TWT81187.1"/>
    <property type="molecule type" value="Genomic_DNA"/>
</dbReference>
<dbReference type="AlphaFoldDB" id="A0A5C5Z2L7"/>
<keyword evidence="2" id="KW-1185">Reference proteome</keyword>
<accession>A0A5C5Z2L7</accession>
<protein>
    <submittedName>
        <fullName evidence="1">Uncharacterized protein</fullName>
    </submittedName>
</protein>
<sequence length="87" mass="9441">MAPKRSLAGIAEIHDFIVWPRGLPKPAVAESHQFPHGSRVGLQSSICASGPLLLSELTQSNPILPQEVFFKVDALVLSMKFDLALGY</sequence>
<organism evidence="1 2">
    <name type="scientific">Novipirellula herctigrandis</name>
    <dbReference type="NCBI Taxonomy" id="2527986"/>
    <lineage>
        <taxon>Bacteria</taxon>
        <taxon>Pseudomonadati</taxon>
        <taxon>Planctomycetota</taxon>
        <taxon>Planctomycetia</taxon>
        <taxon>Pirellulales</taxon>
        <taxon>Pirellulaceae</taxon>
        <taxon>Novipirellula</taxon>
    </lineage>
</organism>
<name>A0A5C5Z2L7_9BACT</name>
<evidence type="ECO:0000313" key="1">
    <source>
        <dbReference type="EMBL" id="TWT81187.1"/>
    </source>
</evidence>
<evidence type="ECO:0000313" key="2">
    <source>
        <dbReference type="Proteomes" id="UP000315010"/>
    </source>
</evidence>
<reference evidence="1 2" key="1">
    <citation type="submission" date="2019-02" db="EMBL/GenBank/DDBJ databases">
        <title>Deep-cultivation of Planctomycetes and their phenomic and genomic characterization uncovers novel biology.</title>
        <authorList>
            <person name="Wiegand S."/>
            <person name="Jogler M."/>
            <person name="Boedeker C."/>
            <person name="Pinto D."/>
            <person name="Vollmers J."/>
            <person name="Rivas-Marin E."/>
            <person name="Kohn T."/>
            <person name="Peeters S.H."/>
            <person name="Heuer A."/>
            <person name="Rast P."/>
            <person name="Oberbeckmann S."/>
            <person name="Bunk B."/>
            <person name="Jeske O."/>
            <person name="Meyerdierks A."/>
            <person name="Storesund J.E."/>
            <person name="Kallscheuer N."/>
            <person name="Luecker S."/>
            <person name="Lage O.M."/>
            <person name="Pohl T."/>
            <person name="Merkel B.J."/>
            <person name="Hornburger P."/>
            <person name="Mueller R.-W."/>
            <person name="Bruemmer F."/>
            <person name="Labrenz M."/>
            <person name="Spormann A.M."/>
            <person name="Op Den Camp H."/>
            <person name="Overmann J."/>
            <person name="Amann R."/>
            <person name="Jetten M.S.M."/>
            <person name="Mascher T."/>
            <person name="Medema M.H."/>
            <person name="Devos D.P."/>
            <person name="Kaster A.-K."/>
            <person name="Ovreas L."/>
            <person name="Rohde M."/>
            <person name="Galperin M.Y."/>
            <person name="Jogler C."/>
        </authorList>
    </citation>
    <scope>NUCLEOTIDE SEQUENCE [LARGE SCALE GENOMIC DNA]</scope>
    <source>
        <strain evidence="1 2">CA13</strain>
    </source>
</reference>
<dbReference type="Proteomes" id="UP000315010">
    <property type="component" value="Unassembled WGS sequence"/>
</dbReference>
<comment type="caution">
    <text evidence="1">The sequence shown here is derived from an EMBL/GenBank/DDBJ whole genome shotgun (WGS) entry which is preliminary data.</text>
</comment>
<gene>
    <name evidence="1" type="ORF">CA13_26350</name>
</gene>
<proteinExistence type="predicted"/>